<dbReference type="RefSeq" id="WP_377427576.1">
    <property type="nucleotide sequence ID" value="NZ_JBHSPR010000032.1"/>
</dbReference>
<accession>A0ABW1KFR8</accession>
<evidence type="ECO:0008006" key="3">
    <source>
        <dbReference type="Google" id="ProtNLM"/>
    </source>
</evidence>
<comment type="caution">
    <text evidence="1">The sequence shown here is derived from an EMBL/GenBank/DDBJ whole genome shotgun (WGS) entry which is preliminary data.</text>
</comment>
<dbReference type="EMBL" id="JBHSPR010000032">
    <property type="protein sequence ID" value="MFC6020415.1"/>
    <property type="molecule type" value="Genomic_DNA"/>
</dbReference>
<proteinExistence type="predicted"/>
<organism evidence="1 2">
    <name type="scientific">Plantactinospora solaniradicis</name>
    <dbReference type="NCBI Taxonomy" id="1723736"/>
    <lineage>
        <taxon>Bacteria</taxon>
        <taxon>Bacillati</taxon>
        <taxon>Actinomycetota</taxon>
        <taxon>Actinomycetes</taxon>
        <taxon>Micromonosporales</taxon>
        <taxon>Micromonosporaceae</taxon>
        <taxon>Plantactinospora</taxon>
    </lineage>
</organism>
<keyword evidence="2" id="KW-1185">Reference proteome</keyword>
<protein>
    <recommendedName>
        <fullName evidence="3">PE domain-containing protein</fullName>
    </recommendedName>
</protein>
<reference evidence="2" key="1">
    <citation type="journal article" date="2019" name="Int. J. Syst. Evol. Microbiol.">
        <title>The Global Catalogue of Microorganisms (GCM) 10K type strain sequencing project: providing services to taxonomists for standard genome sequencing and annotation.</title>
        <authorList>
            <consortium name="The Broad Institute Genomics Platform"/>
            <consortium name="The Broad Institute Genome Sequencing Center for Infectious Disease"/>
            <person name="Wu L."/>
            <person name="Ma J."/>
        </authorList>
    </citation>
    <scope>NUCLEOTIDE SEQUENCE [LARGE SCALE GENOMIC DNA]</scope>
    <source>
        <strain evidence="2">ZS-35-S2</strain>
    </source>
</reference>
<gene>
    <name evidence="1" type="ORF">ACFP2T_30125</name>
</gene>
<evidence type="ECO:0000313" key="2">
    <source>
        <dbReference type="Proteomes" id="UP001596203"/>
    </source>
</evidence>
<dbReference type="Proteomes" id="UP001596203">
    <property type="component" value="Unassembled WGS sequence"/>
</dbReference>
<sequence>MGDEVRADPVEIARVAQSYLDNSTELASALRTVRADALISPADFGQVSPAGQLTDAFNTVAAGAGTAVERVIGVLEVDNESLLQVAFAYREADERAAERHRRDHPNIPI</sequence>
<name>A0ABW1KFR8_9ACTN</name>
<evidence type="ECO:0000313" key="1">
    <source>
        <dbReference type="EMBL" id="MFC6020415.1"/>
    </source>
</evidence>